<name>A0ABD1NC80_9FABA</name>
<sequence length="53" mass="6268">MVEAYIFISKKPESESKNSDYAKKVSLCFRNKPVHKSRNTELIFYKIQIMLLT</sequence>
<accession>A0ABD1NC80</accession>
<evidence type="ECO:0000313" key="1">
    <source>
        <dbReference type="EMBL" id="KAL2345715.1"/>
    </source>
</evidence>
<keyword evidence="2" id="KW-1185">Reference proteome</keyword>
<organism evidence="1 2">
    <name type="scientific">Flemingia macrophylla</name>
    <dbReference type="NCBI Taxonomy" id="520843"/>
    <lineage>
        <taxon>Eukaryota</taxon>
        <taxon>Viridiplantae</taxon>
        <taxon>Streptophyta</taxon>
        <taxon>Embryophyta</taxon>
        <taxon>Tracheophyta</taxon>
        <taxon>Spermatophyta</taxon>
        <taxon>Magnoliopsida</taxon>
        <taxon>eudicotyledons</taxon>
        <taxon>Gunneridae</taxon>
        <taxon>Pentapetalae</taxon>
        <taxon>rosids</taxon>
        <taxon>fabids</taxon>
        <taxon>Fabales</taxon>
        <taxon>Fabaceae</taxon>
        <taxon>Papilionoideae</taxon>
        <taxon>50 kb inversion clade</taxon>
        <taxon>NPAAA clade</taxon>
        <taxon>indigoferoid/millettioid clade</taxon>
        <taxon>Phaseoleae</taxon>
        <taxon>Flemingia</taxon>
    </lineage>
</organism>
<comment type="caution">
    <text evidence="1">The sequence shown here is derived from an EMBL/GenBank/DDBJ whole genome shotgun (WGS) entry which is preliminary data.</text>
</comment>
<dbReference type="AlphaFoldDB" id="A0ABD1NC80"/>
<dbReference type="EMBL" id="JBGMDY010000002">
    <property type="protein sequence ID" value="KAL2345715.1"/>
    <property type="molecule type" value="Genomic_DNA"/>
</dbReference>
<gene>
    <name evidence="1" type="ORF">Fmac_007000</name>
</gene>
<evidence type="ECO:0008006" key="3">
    <source>
        <dbReference type="Google" id="ProtNLM"/>
    </source>
</evidence>
<reference evidence="1 2" key="1">
    <citation type="submission" date="2024-08" db="EMBL/GenBank/DDBJ databases">
        <title>Insights into the chromosomal genome structure of Flemingia macrophylla.</title>
        <authorList>
            <person name="Ding Y."/>
            <person name="Zhao Y."/>
            <person name="Bi W."/>
            <person name="Wu M."/>
            <person name="Zhao G."/>
            <person name="Gong Y."/>
            <person name="Li W."/>
            <person name="Zhang P."/>
        </authorList>
    </citation>
    <scope>NUCLEOTIDE SEQUENCE [LARGE SCALE GENOMIC DNA]</scope>
    <source>
        <strain evidence="1">DYQJB</strain>
        <tissue evidence="1">Leaf</tissue>
    </source>
</reference>
<evidence type="ECO:0000313" key="2">
    <source>
        <dbReference type="Proteomes" id="UP001603857"/>
    </source>
</evidence>
<dbReference type="Proteomes" id="UP001603857">
    <property type="component" value="Unassembled WGS sequence"/>
</dbReference>
<proteinExistence type="predicted"/>
<protein>
    <recommendedName>
        <fullName evidence="3">Ribosomal protein L33</fullName>
    </recommendedName>
</protein>